<organism evidence="2 3">
    <name type="scientific">Micromonospora avicenniae</name>
    <dbReference type="NCBI Taxonomy" id="1198245"/>
    <lineage>
        <taxon>Bacteria</taxon>
        <taxon>Bacillati</taxon>
        <taxon>Actinomycetota</taxon>
        <taxon>Actinomycetes</taxon>
        <taxon>Micromonosporales</taxon>
        <taxon>Micromonosporaceae</taxon>
        <taxon>Micromonospora</taxon>
    </lineage>
</organism>
<keyword evidence="3" id="KW-1185">Reference proteome</keyword>
<accession>A0A1N7FK56</accession>
<evidence type="ECO:0000313" key="3">
    <source>
        <dbReference type="Proteomes" id="UP000186004"/>
    </source>
</evidence>
<dbReference type="EMBL" id="FTNF01000039">
    <property type="protein sequence ID" value="SIS00670.1"/>
    <property type="molecule type" value="Genomic_DNA"/>
</dbReference>
<reference evidence="2 3" key="1">
    <citation type="submission" date="2017-01" db="EMBL/GenBank/DDBJ databases">
        <authorList>
            <person name="Mah S.A."/>
            <person name="Swanson W.J."/>
            <person name="Moy G.W."/>
            <person name="Vacquier V.D."/>
        </authorList>
    </citation>
    <scope>NUCLEOTIDE SEQUENCE [LARGE SCALE GENOMIC DNA]</scope>
    <source>
        <strain evidence="2 3">DSM 45758</strain>
    </source>
</reference>
<gene>
    <name evidence="2" type="ORF">SAMN05444858_1393</name>
</gene>
<evidence type="ECO:0000313" key="2">
    <source>
        <dbReference type="EMBL" id="SIS00670.1"/>
    </source>
</evidence>
<evidence type="ECO:0000256" key="1">
    <source>
        <dbReference type="SAM" id="MobiDB-lite"/>
    </source>
</evidence>
<dbReference type="STRING" id="1198245.SAMN05444858_1393"/>
<name>A0A1N7FK56_9ACTN</name>
<feature type="compositionally biased region" description="Polar residues" evidence="1">
    <location>
        <begin position="55"/>
        <end position="64"/>
    </location>
</feature>
<feature type="region of interest" description="Disordered" evidence="1">
    <location>
        <begin position="48"/>
        <end position="68"/>
    </location>
</feature>
<dbReference type="AlphaFoldDB" id="A0A1N7FK56"/>
<dbReference type="Proteomes" id="UP000186004">
    <property type="component" value="Unassembled WGS sequence"/>
</dbReference>
<proteinExistence type="predicted"/>
<protein>
    <submittedName>
        <fullName evidence="2">Uncharacterized protein</fullName>
    </submittedName>
</protein>
<sequence>MPSVSSSEGSCLRVLISCCPGPFGTRVFPWSISAAPVAFPASPAAATASSASMPKGNSSTSGSWSPAFPATAPARSTFTVSSRSGTWIRPCRRAARANRSLWSPAFFWTRCSPSTTGAPWSGTHAGNWSPRPLPKALGRPKPRSSSTSPYLFAPHGSPRTGLGISPEEVDHCVKIGVLLNRRTHEGFPFVRLRASAAGLSPGERQGGLAPDCIARRSGRGCSWPGATEGQGRFGTGDEGERPGAYIRTCGCELRVSHCHRSTVARSRVPEVLRG</sequence>
<feature type="region of interest" description="Disordered" evidence="1">
    <location>
        <begin position="118"/>
        <end position="164"/>
    </location>
</feature>